<keyword evidence="3" id="KW-1185">Reference proteome</keyword>
<dbReference type="OrthoDB" id="3792049at2759"/>
<dbReference type="Proteomes" id="UP000800096">
    <property type="component" value="Unassembled WGS sequence"/>
</dbReference>
<accession>A0A6A5QZX4</accession>
<evidence type="ECO:0000256" key="1">
    <source>
        <dbReference type="SAM" id="SignalP"/>
    </source>
</evidence>
<dbReference type="EMBL" id="ML979132">
    <property type="protein sequence ID" value="KAF1920972.1"/>
    <property type="molecule type" value="Genomic_DNA"/>
</dbReference>
<feature type="chain" id="PRO_5025500752" evidence="1">
    <location>
        <begin position="29"/>
        <end position="230"/>
    </location>
</feature>
<evidence type="ECO:0000313" key="2">
    <source>
        <dbReference type="EMBL" id="KAF1920972.1"/>
    </source>
</evidence>
<organism evidence="2 3">
    <name type="scientific">Ampelomyces quisqualis</name>
    <name type="common">Powdery mildew agent</name>
    <dbReference type="NCBI Taxonomy" id="50730"/>
    <lineage>
        <taxon>Eukaryota</taxon>
        <taxon>Fungi</taxon>
        <taxon>Dikarya</taxon>
        <taxon>Ascomycota</taxon>
        <taxon>Pezizomycotina</taxon>
        <taxon>Dothideomycetes</taxon>
        <taxon>Pleosporomycetidae</taxon>
        <taxon>Pleosporales</taxon>
        <taxon>Pleosporineae</taxon>
        <taxon>Phaeosphaeriaceae</taxon>
        <taxon>Ampelomyces</taxon>
    </lineage>
</organism>
<sequence length="230" mass="24897">MRLTPSMSSLSLSAISLYVLAFSGLTFAAPISQNSKVLLPRADCEYGERLTLADYVAYLKKYYPATDHYLLYTAGSEAQATNFQGLNAGYYKYSDFYDASISDHFLEQWPEVDGCFRPEDAEAASVAIATVATSEVLVFGGVEYQTKGPNSFFTTKELPVLKDNINNGQLNKITHMVRDATRPEDVLATEDAAGTITFAAGHTNTETNASGTFGDCSTTLDPPTCDIPSG</sequence>
<evidence type="ECO:0000313" key="3">
    <source>
        <dbReference type="Proteomes" id="UP000800096"/>
    </source>
</evidence>
<feature type="signal peptide" evidence="1">
    <location>
        <begin position="1"/>
        <end position="28"/>
    </location>
</feature>
<dbReference type="AlphaFoldDB" id="A0A6A5QZX4"/>
<proteinExistence type="predicted"/>
<keyword evidence="1" id="KW-0732">Signal</keyword>
<name>A0A6A5QZX4_AMPQU</name>
<reference evidence="2" key="1">
    <citation type="journal article" date="2020" name="Stud. Mycol.">
        <title>101 Dothideomycetes genomes: a test case for predicting lifestyles and emergence of pathogens.</title>
        <authorList>
            <person name="Haridas S."/>
            <person name="Albert R."/>
            <person name="Binder M."/>
            <person name="Bloem J."/>
            <person name="Labutti K."/>
            <person name="Salamov A."/>
            <person name="Andreopoulos B."/>
            <person name="Baker S."/>
            <person name="Barry K."/>
            <person name="Bills G."/>
            <person name="Bluhm B."/>
            <person name="Cannon C."/>
            <person name="Castanera R."/>
            <person name="Culley D."/>
            <person name="Daum C."/>
            <person name="Ezra D."/>
            <person name="Gonzalez J."/>
            <person name="Henrissat B."/>
            <person name="Kuo A."/>
            <person name="Liang C."/>
            <person name="Lipzen A."/>
            <person name="Lutzoni F."/>
            <person name="Magnuson J."/>
            <person name="Mondo S."/>
            <person name="Nolan M."/>
            <person name="Ohm R."/>
            <person name="Pangilinan J."/>
            <person name="Park H.-J."/>
            <person name="Ramirez L."/>
            <person name="Alfaro M."/>
            <person name="Sun H."/>
            <person name="Tritt A."/>
            <person name="Yoshinaga Y."/>
            <person name="Zwiers L.-H."/>
            <person name="Turgeon B."/>
            <person name="Goodwin S."/>
            <person name="Spatafora J."/>
            <person name="Crous P."/>
            <person name="Grigoriev I."/>
        </authorList>
    </citation>
    <scope>NUCLEOTIDE SEQUENCE</scope>
    <source>
        <strain evidence="2">HMLAC05119</strain>
    </source>
</reference>
<gene>
    <name evidence="2" type="ORF">BDU57DRAFT_509485</name>
</gene>
<protein>
    <submittedName>
        <fullName evidence="2">Uncharacterized protein</fullName>
    </submittedName>
</protein>